<keyword evidence="2" id="KW-1185">Reference proteome</keyword>
<reference evidence="1" key="1">
    <citation type="submission" date="2020-12" db="EMBL/GenBank/DDBJ databases">
        <title>Metabolic potential, ecology and presence of endohyphal bacteria is reflected in genomic diversity of Mucoromycotina.</title>
        <authorList>
            <person name="Muszewska A."/>
            <person name="Okrasinska A."/>
            <person name="Steczkiewicz K."/>
            <person name="Drgas O."/>
            <person name="Orlowska M."/>
            <person name="Perlinska-Lenart U."/>
            <person name="Aleksandrzak-Piekarczyk T."/>
            <person name="Szatraj K."/>
            <person name="Zielenkiewicz U."/>
            <person name="Pilsyk S."/>
            <person name="Malc E."/>
            <person name="Mieczkowski P."/>
            <person name="Kruszewska J.S."/>
            <person name="Biernat P."/>
            <person name="Pawlowska J."/>
        </authorList>
    </citation>
    <scope>NUCLEOTIDE SEQUENCE</scope>
    <source>
        <strain evidence="1">CBS 226.32</strain>
    </source>
</reference>
<evidence type="ECO:0000313" key="2">
    <source>
        <dbReference type="Proteomes" id="UP000650833"/>
    </source>
</evidence>
<name>A0A8H7V4S5_9FUNG</name>
<proteinExistence type="predicted"/>
<dbReference type="PANTHER" id="PTHR15827">
    <property type="entry name" value="CYCLIN-DEPENDENT KINASE 2-INTERACTING PROTEIN"/>
    <property type="match status" value="1"/>
</dbReference>
<dbReference type="AlphaFoldDB" id="A0A8H7V4S5"/>
<dbReference type="InterPro" id="IPR029159">
    <property type="entry name" value="CA109-like"/>
</dbReference>
<dbReference type="Pfam" id="PF15011">
    <property type="entry name" value="CA109-like"/>
    <property type="match status" value="1"/>
</dbReference>
<comment type="caution">
    <text evidence="1">The sequence shown here is derived from an EMBL/GenBank/DDBJ whole genome shotgun (WGS) entry which is preliminary data.</text>
</comment>
<sequence length="204" mass="23835">MAQNIGTLQRKLNTLIEEFKRTRNTWDEINSHSFPAANTLTNLVIQSRYVDETQYWHPQLTMEFPNIVQKFDTKIQLLIEKQNAILIDLVEKMAKQYTKMQNQYKELLTVYERTKDSHGIDFVTKQAIYQTCPLKTFVERLENITNMYTQELKTKQSLVSSTGFTSILTREEGVVLLSIWINQPSIVKSTLEDWDDICSTEMGL</sequence>
<organism evidence="1 2">
    <name type="scientific">Mucor plumbeus</name>
    <dbReference type="NCBI Taxonomy" id="97098"/>
    <lineage>
        <taxon>Eukaryota</taxon>
        <taxon>Fungi</taxon>
        <taxon>Fungi incertae sedis</taxon>
        <taxon>Mucoromycota</taxon>
        <taxon>Mucoromycotina</taxon>
        <taxon>Mucoromycetes</taxon>
        <taxon>Mucorales</taxon>
        <taxon>Mucorineae</taxon>
        <taxon>Mucoraceae</taxon>
        <taxon>Mucor</taxon>
    </lineage>
</organism>
<dbReference type="EMBL" id="JAEPRC010000287">
    <property type="protein sequence ID" value="KAG2201384.1"/>
    <property type="molecule type" value="Genomic_DNA"/>
</dbReference>
<evidence type="ECO:0000313" key="1">
    <source>
        <dbReference type="EMBL" id="KAG2201384.1"/>
    </source>
</evidence>
<dbReference type="Proteomes" id="UP000650833">
    <property type="component" value="Unassembled WGS sequence"/>
</dbReference>
<gene>
    <name evidence="1" type="ORF">INT46_010189</name>
</gene>
<dbReference type="OrthoDB" id="17066at2759"/>
<protein>
    <submittedName>
        <fullName evidence="1">Uncharacterized protein</fullName>
    </submittedName>
</protein>
<dbReference type="PANTHER" id="PTHR15827:SF2">
    <property type="entry name" value="CYCLIN-DEPENDENT KINASE 2-INTERACTING PROTEIN"/>
    <property type="match status" value="1"/>
</dbReference>
<accession>A0A8H7V4S5</accession>